<keyword evidence="12 16" id="KW-0143">Chaperone</keyword>
<proteinExistence type="inferred from homology"/>
<evidence type="ECO:0000256" key="10">
    <source>
        <dbReference type="ARBA" id="ARBA00022741"/>
    </source>
</evidence>
<comment type="subcellular location">
    <subcellularLocation>
        <location evidence="2">Cytoplasm</location>
    </subcellularLocation>
</comment>
<dbReference type="InterPro" id="IPR015943">
    <property type="entry name" value="WD40/YVTN_repeat-like_dom_sf"/>
</dbReference>
<organism evidence="19 20">
    <name type="scientific">Endocarpon pusillum</name>
    <dbReference type="NCBI Taxonomy" id="364733"/>
    <lineage>
        <taxon>Eukaryota</taxon>
        <taxon>Fungi</taxon>
        <taxon>Dikarya</taxon>
        <taxon>Ascomycota</taxon>
        <taxon>Pezizomycotina</taxon>
        <taxon>Eurotiomycetes</taxon>
        <taxon>Chaetothyriomycetidae</taxon>
        <taxon>Verrucariales</taxon>
        <taxon>Verrucariaceae</taxon>
        <taxon>Endocarpon</taxon>
    </lineage>
</organism>
<evidence type="ECO:0000256" key="17">
    <source>
        <dbReference type="SAM" id="MobiDB-lite"/>
    </source>
</evidence>
<name>A0A8H7ABM6_9EURO</name>
<dbReference type="InterPro" id="IPR027413">
    <property type="entry name" value="GROEL-like_equatorial_sf"/>
</dbReference>
<gene>
    <name evidence="19" type="ORF">GJ744_001753</name>
</gene>
<dbReference type="InterPro" id="IPR001680">
    <property type="entry name" value="WD40_rpt"/>
</dbReference>
<feature type="repeat" description="WD" evidence="15">
    <location>
        <begin position="445"/>
        <end position="484"/>
    </location>
</feature>
<dbReference type="OrthoDB" id="190105at2759"/>
<dbReference type="InterPro" id="IPR027410">
    <property type="entry name" value="TCP-1-like_intermed_sf"/>
</dbReference>
<evidence type="ECO:0000256" key="8">
    <source>
        <dbReference type="ARBA" id="ARBA00022574"/>
    </source>
</evidence>
<dbReference type="InterPro" id="IPR036322">
    <property type="entry name" value="WD40_repeat_dom_sf"/>
</dbReference>
<comment type="similarity">
    <text evidence="4 16">Belongs to the TCP-1 chaperonin family.</text>
</comment>
<sequence length="1199" mass="131554">MEPDSEDEFPLHVEARRPRTKYTTTNSSMEPRTAHGPSAPLSPRQTSLFEVDDEYPAPQSIITQPSNVNRSDPEEYAHPKPLPTPGRSATAIPSNLLPSAPASPPTPAPSPGPHSRAPNWTFAGENEVGFLRESTRYFERLDSAQRERFLGELLNMCNNQQLVFVHNFVAPKLKKDPFLHLPNELCLRVLSFVDDPITLARASQVSRRWRELLNDDLAWKLLCDKYAYRRMSNETLDLVEPLSLPQASRRPYGYAIRSPKRGLEATISGPSASAPNLTTSTLSSASSSPRIKRRPKTTSYRSHFKQKYMVEAAWRRGGECIIKHITPDQGVVTSLHLTDKYIVVALDNAKIHVFNTMGDHQRTLQGHVMGVWAMVPWEDMLVSGGCDRDVRVWDMATGASVHTLRGHTSTVRCLKMADKNTAISGSRDTTLRIWDLRTGVCRNVLVGHQASVRCLGIHGDIVVSGSYDTTARIWSISEGRCLRTLTGHFSQIYAIAFDGIKIATGSLDTSVRIWDPTTGACNAILQGHTSLVGQLQMRGDTLVSGGSDGSVRVWSLSAGAPLHRLAAHDNSVTSLQFDDVRIVSGGSDGRVKIWSLKTGQLVRELSQPAESVWRVAFEEEKCVIMASRANRTMMEAGLFKQGYNSYDAEDGAVIRNIDACRTIASTVQTSLGPFGRNKIVINHLQKMILTSDAATILRELDVIHPAAKLLVMASQQQEAEMGDATNMVIVLAGELLKKAEELLRMGLTTSDIVSGYERAGKEAIKCLERLEVERVRDIRNKDELVKALRTVVASKQSGTEDVLASLVAEAVLAVLPKNPVNFNVDNIRVVKIMGGSLEQSKVVKGMVFGREPDGVIKNTRKAKVGVFSCPIDTSQTETKGTVLLKNAEEMLNFSTGEEEQLETAIKELYDSGLRVVVAGATVGELALHYLNRFKILVIKVLSKYELRRLCRVVGATPLARLGAPMPDEMGTIDVVETTEIGGDRVTVFRQEDPAAITRTATIVLRGATQNHLDDVERAIDDGVNVVKALTKDGRLVPGAGATEMQLVERISAYADRTPGLPQHAIRKYAEAFEVIPRTLAESAGLDATEVLARLYTAHQHRESTDEESSEEEDGSGDANESSDDEEPYWTTGVDLEASDASGILDTMEEGILDLMVSKSWAIRLATESARTVLSVDQIIVARQAGGPKPPGQNPNWDED</sequence>
<feature type="compositionally biased region" description="Polar residues" evidence="17">
    <location>
        <begin position="21"/>
        <end position="30"/>
    </location>
</feature>
<dbReference type="SUPFAM" id="SSF50978">
    <property type="entry name" value="WD40 repeat-like"/>
    <property type="match status" value="1"/>
</dbReference>
<keyword evidence="11 16" id="KW-0067">ATP-binding</keyword>
<keyword evidence="7" id="KW-0963">Cytoplasm</keyword>
<evidence type="ECO:0000256" key="2">
    <source>
        <dbReference type="ARBA" id="ARBA00004496"/>
    </source>
</evidence>
<comment type="similarity">
    <text evidence="3">Belongs to the WD repeat MET30/SCONB/SCON-2 family.</text>
</comment>
<dbReference type="GO" id="GO:0140662">
    <property type="term" value="F:ATP-dependent protein folding chaperone"/>
    <property type="evidence" value="ECO:0007669"/>
    <property type="project" value="InterPro"/>
</dbReference>
<evidence type="ECO:0000256" key="9">
    <source>
        <dbReference type="ARBA" id="ARBA00022737"/>
    </source>
</evidence>
<dbReference type="Gene3D" id="1.20.1280.50">
    <property type="match status" value="1"/>
</dbReference>
<dbReference type="AlphaFoldDB" id="A0A8H7ABM6"/>
<dbReference type="Gene3D" id="2.130.10.10">
    <property type="entry name" value="YVTN repeat-like/Quinoprotein amine dehydrogenase"/>
    <property type="match status" value="1"/>
</dbReference>
<dbReference type="FunFam" id="3.50.7.10:FF:000008">
    <property type="entry name" value="T-complex protein 1 subunit theta"/>
    <property type="match status" value="1"/>
</dbReference>
<dbReference type="InterPro" id="IPR020472">
    <property type="entry name" value="WD40_PAC1"/>
</dbReference>
<dbReference type="PROSITE" id="PS50181">
    <property type="entry name" value="FBOX"/>
    <property type="match status" value="1"/>
</dbReference>
<dbReference type="PRINTS" id="PR00320">
    <property type="entry name" value="GPROTEINBRPT"/>
</dbReference>
<evidence type="ECO:0000256" key="12">
    <source>
        <dbReference type="ARBA" id="ARBA00023186"/>
    </source>
</evidence>
<reference evidence="19" key="1">
    <citation type="submission" date="2020-02" db="EMBL/GenBank/DDBJ databases">
        <authorList>
            <person name="Palmer J.M."/>
        </authorList>
    </citation>
    <scope>NUCLEOTIDE SEQUENCE</scope>
    <source>
        <strain evidence="19">EPUS1.4</strain>
        <tissue evidence="19">Thallus</tissue>
    </source>
</reference>
<dbReference type="InterPro" id="IPR002423">
    <property type="entry name" value="Cpn60/GroEL/TCP-1"/>
</dbReference>
<evidence type="ECO:0000256" key="16">
    <source>
        <dbReference type="RuleBase" id="RU004187"/>
    </source>
</evidence>
<dbReference type="SUPFAM" id="SSF54849">
    <property type="entry name" value="GroEL-intermediate domain like"/>
    <property type="match status" value="1"/>
</dbReference>
<feature type="compositionally biased region" description="Low complexity" evidence="17">
    <location>
        <begin position="270"/>
        <end position="289"/>
    </location>
</feature>
<feature type="repeat" description="WD" evidence="15">
    <location>
        <begin position="485"/>
        <end position="524"/>
    </location>
</feature>
<dbReference type="SUPFAM" id="SSF81383">
    <property type="entry name" value="F-box domain"/>
    <property type="match status" value="1"/>
</dbReference>
<keyword evidence="20" id="KW-1185">Reference proteome</keyword>
<feature type="compositionally biased region" description="Acidic residues" evidence="17">
    <location>
        <begin position="1104"/>
        <end position="1127"/>
    </location>
</feature>
<dbReference type="InterPro" id="IPR019775">
    <property type="entry name" value="WD40_repeat_CS"/>
</dbReference>
<evidence type="ECO:0000259" key="18">
    <source>
        <dbReference type="PROSITE" id="PS50181"/>
    </source>
</evidence>
<keyword evidence="10 16" id="KW-0547">Nucleotide-binding</keyword>
<dbReference type="Proteomes" id="UP000606974">
    <property type="component" value="Unassembled WGS sequence"/>
</dbReference>
<dbReference type="SMART" id="SM00320">
    <property type="entry name" value="WD40"/>
    <property type="match status" value="7"/>
</dbReference>
<dbReference type="PRINTS" id="PR00304">
    <property type="entry name" value="TCOMPLEXTCP1"/>
</dbReference>
<dbReference type="GO" id="GO:0051082">
    <property type="term" value="F:unfolded protein binding"/>
    <property type="evidence" value="ECO:0007669"/>
    <property type="project" value="InterPro"/>
</dbReference>
<dbReference type="PROSITE" id="PS50294">
    <property type="entry name" value="WD_REPEATS_REGION"/>
    <property type="match status" value="5"/>
</dbReference>
<comment type="subunit">
    <text evidence="5">Component of the SCF(sconB) E3 ubiquitin ligase complex.</text>
</comment>
<feature type="domain" description="F-box" evidence="18">
    <location>
        <begin position="175"/>
        <end position="222"/>
    </location>
</feature>
<dbReference type="GO" id="GO:0005524">
    <property type="term" value="F:ATP binding"/>
    <property type="evidence" value="ECO:0007669"/>
    <property type="project" value="UniProtKB-KW"/>
</dbReference>
<evidence type="ECO:0000256" key="14">
    <source>
        <dbReference type="ARBA" id="ARBA00032113"/>
    </source>
</evidence>
<dbReference type="Pfam" id="PF00118">
    <property type="entry name" value="Cpn60_TCP1"/>
    <property type="match status" value="1"/>
</dbReference>
<dbReference type="SUPFAM" id="SSF52029">
    <property type="entry name" value="GroEL apical domain-like"/>
    <property type="match status" value="1"/>
</dbReference>
<dbReference type="InterPro" id="IPR017998">
    <property type="entry name" value="Chaperone_TCP-1"/>
</dbReference>
<dbReference type="Pfam" id="PF12937">
    <property type="entry name" value="F-box-like"/>
    <property type="match status" value="1"/>
</dbReference>
<dbReference type="InterPro" id="IPR027409">
    <property type="entry name" value="GroEL-like_apical_dom_sf"/>
</dbReference>
<evidence type="ECO:0000256" key="5">
    <source>
        <dbReference type="ARBA" id="ARBA00011725"/>
    </source>
</evidence>
<dbReference type="GO" id="GO:0005737">
    <property type="term" value="C:cytoplasm"/>
    <property type="evidence" value="ECO:0007669"/>
    <property type="project" value="UniProtKB-SubCell"/>
</dbReference>
<evidence type="ECO:0000256" key="3">
    <source>
        <dbReference type="ARBA" id="ARBA00007968"/>
    </source>
</evidence>
<dbReference type="EMBL" id="JAACFV010000128">
    <property type="protein sequence ID" value="KAF7504752.1"/>
    <property type="molecule type" value="Genomic_DNA"/>
</dbReference>
<dbReference type="SUPFAM" id="SSF48592">
    <property type="entry name" value="GroEL equatorial domain-like"/>
    <property type="match status" value="1"/>
</dbReference>
<protein>
    <recommendedName>
        <fullName evidence="6">Probable E3 ubiquitin ligase complex SCF subunit sconB</fullName>
    </recommendedName>
    <alternativeName>
        <fullName evidence="14">Sulfur controller B</fullName>
    </alternativeName>
    <alternativeName>
        <fullName evidence="13">Sulfur metabolite repression control protein B</fullName>
    </alternativeName>
</protein>
<keyword evidence="8 15" id="KW-0853">WD repeat</keyword>
<feature type="region of interest" description="Disordered" evidence="17">
    <location>
        <begin position="265"/>
        <end position="299"/>
    </location>
</feature>
<evidence type="ECO:0000256" key="1">
    <source>
        <dbReference type="ARBA" id="ARBA00002730"/>
    </source>
</evidence>
<evidence type="ECO:0000256" key="4">
    <source>
        <dbReference type="ARBA" id="ARBA00008020"/>
    </source>
</evidence>
<dbReference type="NCBIfam" id="TIGR02346">
    <property type="entry name" value="chap_CCT_theta"/>
    <property type="match status" value="1"/>
</dbReference>
<dbReference type="PROSITE" id="PS00678">
    <property type="entry name" value="WD_REPEATS_1"/>
    <property type="match status" value="2"/>
</dbReference>
<dbReference type="GO" id="GO:0016887">
    <property type="term" value="F:ATP hydrolysis activity"/>
    <property type="evidence" value="ECO:0007669"/>
    <property type="project" value="InterPro"/>
</dbReference>
<feature type="region of interest" description="Disordered" evidence="17">
    <location>
        <begin position="1"/>
        <end position="121"/>
    </location>
</feature>
<feature type="repeat" description="WD" evidence="15">
    <location>
        <begin position="364"/>
        <end position="403"/>
    </location>
</feature>
<comment type="caution">
    <text evidence="19">The sequence shown here is derived from an EMBL/GenBank/DDBJ whole genome shotgun (WGS) entry which is preliminary data.</text>
</comment>
<dbReference type="PANTHER" id="PTHR11353">
    <property type="entry name" value="CHAPERONIN"/>
    <property type="match status" value="1"/>
</dbReference>
<accession>A0A8H7ABM6</accession>
<dbReference type="Pfam" id="PF00400">
    <property type="entry name" value="WD40"/>
    <property type="match status" value="6"/>
</dbReference>
<evidence type="ECO:0000256" key="15">
    <source>
        <dbReference type="PROSITE-ProRule" id="PRU00221"/>
    </source>
</evidence>
<evidence type="ECO:0000256" key="7">
    <source>
        <dbReference type="ARBA" id="ARBA00022490"/>
    </source>
</evidence>
<feature type="compositionally biased region" description="Pro residues" evidence="17">
    <location>
        <begin position="101"/>
        <end position="112"/>
    </location>
</feature>
<dbReference type="Gene3D" id="3.30.260.10">
    <property type="entry name" value="TCP-1-like chaperonin intermediate domain"/>
    <property type="match status" value="1"/>
</dbReference>
<evidence type="ECO:0000313" key="19">
    <source>
        <dbReference type="EMBL" id="KAF7504752.1"/>
    </source>
</evidence>
<evidence type="ECO:0000256" key="11">
    <source>
        <dbReference type="ARBA" id="ARBA00022840"/>
    </source>
</evidence>
<dbReference type="Gene3D" id="3.50.7.10">
    <property type="entry name" value="GroEL"/>
    <property type="match status" value="1"/>
</dbReference>
<dbReference type="InterPro" id="IPR036047">
    <property type="entry name" value="F-box-like_dom_sf"/>
</dbReference>
<keyword evidence="9" id="KW-0677">Repeat</keyword>
<dbReference type="SMART" id="SM00256">
    <property type="entry name" value="FBOX"/>
    <property type="match status" value="1"/>
</dbReference>
<dbReference type="Gene3D" id="1.10.560.10">
    <property type="entry name" value="GroEL-like equatorial domain"/>
    <property type="match status" value="1"/>
</dbReference>
<feature type="compositionally biased region" description="Polar residues" evidence="17">
    <location>
        <begin position="60"/>
        <end position="70"/>
    </location>
</feature>
<evidence type="ECO:0000256" key="13">
    <source>
        <dbReference type="ARBA" id="ARBA00030034"/>
    </source>
</evidence>
<evidence type="ECO:0000313" key="20">
    <source>
        <dbReference type="Proteomes" id="UP000606974"/>
    </source>
</evidence>
<dbReference type="CDD" id="cd00200">
    <property type="entry name" value="WD40"/>
    <property type="match status" value="1"/>
</dbReference>
<evidence type="ECO:0000256" key="6">
    <source>
        <dbReference type="ARBA" id="ARBA00015819"/>
    </source>
</evidence>
<comment type="function">
    <text evidence="1">Component of the SCF(sconB) E3 ubiquitin ligase complex involved in the regulation of sulfur metabolite repression, probably by mediating the inactivation or degradation of the metR transcription factor.</text>
</comment>
<dbReference type="CDD" id="cd03341">
    <property type="entry name" value="TCP1_theta"/>
    <property type="match status" value="1"/>
</dbReference>
<feature type="repeat" description="WD" evidence="15">
    <location>
        <begin position="565"/>
        <end position="604"/>
    </location>
</feature>
<feature type="repeat" description="WD" evidence="15">
    <location>
        <begin position="404"/>
        <end position="444"/>
    </location>
</feature>
<feature type="compositionally biased region" description="Low complexity" evidence="17">
    <location>
        <begin position="91"/>
        <end position="100"/>
    </location>
</feature>
<dbReference type="InterPro" id="IPR001810">
    <property type="entry name" value="F-box_dom"/>
</dbReference>
<dbReference type="PROSITE" id="PS50082">
    <property type="entry name" value="WD_REPEATS_2"/>
    <property type="match status" value="6"/>
</dbReference>
<feature type="region of interest" description="Disordered" evidence="17">
    <location>
        <begin position="1099"/>
        <end position="1128"/>
    </location>
</feature>
<feature type="repeat" description="WD" evidence="15">
    <location>
        <begin position="525"/>
        <end position="564"/>
    </location>
</feature>
<feature type="compositionally biased region" description="Basic residues" evidence="17">
    <location>
        <begin position="290"/>
        <end position="299"/>
    </location>
</feature>
<dbReference type="InterPro" id="IPR012721">
    <property type="entry name" value="Chap_CCT_theta"/>
</dbReference>